<name>A0A7S5R8H3_9CAUD</name>
<proteinExistence type="predicted"/>
<accession>A0A7S5R8H3</accession>
<reference evidence="1" key="1">
    <citation type="submission" date="2020-01" db="EMBL/GenBank/DDBJ databases">
        <title>Patterns of diversity and host range of bacteriophage communities associated with bean-nodulatin bacteria.</title>
        <authorList>
            <person name="Vann Cauwenberghe J."/>
            <person name="Santamaria R.I."/>
            <person name="Bustos P."/>
            <person name="Juarez S."/>
            <person name="Gonzalez V."/>
        </authorList>
    </citation>
    <scope>NUCLEOTIDE SEQUENCE</scope>
</reference>
<dbReference type="EMBL" id="MN988482">
    <property type="protein sequence ID" value="QIG67684.1"/>
    <property type="molecule type" value="Genomic_DNA"/>
</dbReference>
<gene>
    <name evidence="1" type="ORF">EVB51_067</name>
</gene>
<sequence>MKRTASHTLHDCYNVIIRAGRSTKALDHAYGYAREGLRMPDALQTEELTAESRTQALYVRANLSSWRGVEASAVRLALDIILGNKK</sequence>
<evidence type="ECO:0000313" key="1">
    <source>
        <dbReference type="EMBL" id="QIG67684.1"/>
    </source>
</evidence>
<protein>
    <submittedName>
        <fullName evidence="1">Uncharacterized protein</fullName>
    </submittedName>
</protein>
<evidence type="ECO:0000313" key="2">
    <source>
        <dbReference type="Proteomes" id="UP000612501"/>
    </source>
</evidence>
<dbReference type="Proteomes" id="UP000612501">
    <property type="component" value="Segment"/>
</dbReference>
<organism evidence="1 2">
    <name type="scientific">Rhizobium phage RHph_Y17</name>
    <dbReference type="NCBI Taxonomy" id="2509771"/>
    <lineage>
        <taxon>Viruses</taxon>
        <taxon>Duplodnaviria</taxon>
        <taxon>Heunggongvirae</taxon>
        <taxon>Uroviricota</taxon>
        <taxon>Caudoviricetes</taxon>
        <taxon>Kleczkowskavirus</taxon>
        <taxon>Kleczkowskavirus RHEph4</taxon>
    </lineage>
</organism>